<evidence type="ECO:0000313" key="5">
    <source>
        <dbReference type="EMBL" id="KAG8596460.1"/>
    </source>
</evidence>
<feature type="domain" description="Peptidase S1" evidence="4">
    <location>
        <begin position="1"/>
        <end position="174"/>
    </location>
</feature>
<dbReference type="InterPro" id="IPR001254">
    <property type="entry name" value="Trypsin_dom"/>
</dbReference>
<evidence type="ECO:0000256" key="3">
    <source>
        <dbReference type="ARBA" id="ARBA00023157"/>
    </source>
</evidence>
<dbReference type="GO" id="GO:0004252">
    <property type="term" value="F:serine-type endopeptidase activity"/>
    <property type="evidence" value="ECO:0007669"/>
    <property type="project" value="InterPro"/>
</dbReference>
<reference evidence="5" key="1">
    <citation type="thesis" date="2020" institute="ProQuest LLC" country="789 East Eisenhower Parkway, Ann Arbor, MI, USA">
        <title>Comparative Genomics and Chromosome Evolution.</title>
        <authorList>
            <person name="Mudd A.B."/>
        </authorList>
    </citation>
    <scope>NUCLEOTIDE SEQUENCE</scope>
    <source>
        <strain evidence="5">237g6f4</strain>
        <tissue evidence="5">Blood</tissue>
    </source>
</reference>
<dbReference type="Proteomes" id="UP000824782">
    <property type="component" value="Unassembled WGS sequence"/>
</dbReference>
<gene>
    <name evidence="5" type="ORF">GDO81_001916</name>
</gene>
<keyword evidence="3" id="KW-1015">Disulfide bond</keyword>
<dbReference type="AlphaFoldDB" id="A0AAV7DHK2"/>
<organism evidence="5 6">
    <name type="scientific">Engystomops pustulosus</name>
    <name type="common">Tungara frog</name>
    <name type="synonym">Physalaemus pustulosus</name>
    <dbReference type="NCBI Taxonomy" id="76066"/>
    <lineage>
        <taxon>Eukaryota</taxon>
        <taxon>Metazoa</taxon>
        <taxon>Chordata</taxon>
        <taxon>Craniata</taxon>
        <taxon>Vertebrata</taxon>
        <taxon>Euteleostomi</taxon>
        <taxon>Amphibia</taxon>
        <taxon>Batrachia</taxon>
        <taxon>Anura</taxon>
        <taxon>Neobatrachia</taxon>
        <taxon>Hyloidea</taxon>
        <taxon>Leptodactylidae</taxon>
        <taxon>Leiuperinae</taxon>
        <taxon>Engystomops</taxon>
    </lineage>
</organism>
<dbReference type="Gene3D" id="2.40.10.10">
    <property type="entry name" value="Trypsin-like serine proteases"/>
    <property type="match status" value="2"/>
</dbReference>
<evidence type="ECO:0000313" key="6">
    <source>
        <dbReference type="Proteomes" id="UP000824782"/>
    </source>
</evidence>
<accession>A0AAV7DHK2</accession>
<dbReference type="PROSITE" id="PS50240">
    <property type="entry name" value="TRYPSIN_DOM"/>
    <property type="match status" value="1"/>
</dbReference>
<name>A0AAV7DHK2_ENGPU</name>
<dbReference type="SMART" id="SM00020">
    <property type="entry name" value="Tryp_SPc"/>
    <property type="match status" value="1"/>
</dbReference>
<keyword evidence="2" id="KW-0865">Zymogen</keyword>
<dbReference type="PANTHER" id="PTHR24271:SF81">
    <property type="entry name" value="GRANZYME B"/>
    <property type="match status" value="1"/>
</dbReference>
<comment type="caution">
    <text evidence="5">The sequence shown here is derived from an EMBL/GenBank/DDBJ whole genome shotgun (WGS) entry which is preliminary data.</text>
</comment>
<dbReference type="GO" id="GO:0006508">
    <property type="term" value="P:proteolysis"/>
    <property type="evidence" value="ECO:0007669"/>
    <property type="project" value="InterPro"/>
</dbReference>
<sequence length="182" mass="20128">MKVILGAHNIMVKEDTQEINVCNAIPHPQYQGSFEHDIMLLKLMKKAVINRYVLPLPTDNSNSNVKPGEICTVAGWGVLNTYNDKLSELLREVHLTVVDNKVCSTYFPKLNVADFICAGDVNENKVTGKGDSGGPLLCGVNLSGIVFGGKKNKKPPTLFTKVAPYKTWIKNTMKKEKCNFFA</sequence>
<evidence type="ECO:0000256" key="1">
    <source>
        <dbReference type="ARBA" id="ARBA00022729"/>
    </source>
</evidence>
<dbReference type="InterPro" id="IPR043504">
    <property type="entry name" value="Peptidase_S1_PA_chymotrypsin"/>
</dbReference>
<proteinExistence type="predicted"/>
<dbReference type="Pfam" id="PF00089">
    <property type="entry name" value="Trypsin"/>
    <property type="match status" value="1"/>
</dbReference>
<keyword evidence="6" id="KW-1185">Reference proteome</keyword>
<protein>
    <recommendedName>
        <fullName evidence="4">Peptidase S1 domain-containing protein</fullName>
    </recommendedName>
</protein>
<dbReference type="PANTHER" id="PTHR24271">
    <property type="entry name" value="KALLIKREIN-RELATED"/>
    <property type="match status" value="1"/>
</dbReference>
<dbReference type="SUPFAM" id="SSF50494">
    <property type="entry name" value="Trypsin-like serine proteases"/>
    <property type="match status" value="1"/>
</dbReference>
<dbReference type="InterPro" id="IPR009003">
    <property type="entry name" value="Peptidase_S1_PA"/>
</dbReference>
<keyword evidence="1" id="KW-0732">Signal</keyword>
<dbReference type="EMBL" id="WNYA01000001">
    <property type="protein sequence ID" value="KAG8596460.1"/>
    <property type="molecule type" value="Genomic_DNA"/>
</dbReference>
<evidence type="ECO:0000259" key="4">
    <source>
        <dbReference type="PROSITE" id="PS50240"/>
    </source>
</evidence>
<evidence type="ECO:0000256" key="2">
    <source>
        <dbReference type="ARBA" id="ARBA00023145"/>
    </source>
</evidence>
<dbReference type="CDD" id="cd00190">
    <property type="entry name" value="Tryp_SPc"/>
    <property type="match status" value="1"/>
</dbReference>